<dbReference type="Gene3D" id="3.30.70.1450">
    <property type="entry name" value="Regulator of K+ conductance, C-terminal domain"/>
    <property type="match status" value="1"/>
</dbReference>
<reference evidence="3 4" key="1">
    <citation type="submission" date="2020-07" db="EMBL/GenBank/DDBJ databases">
        <title>Sequencing the genomes of 1000 actinobacteria strains.</title>
        <authorList>
            <person name="Klenk H.-P."/>
        </authorList>
    </citation>
    <scope>NUCLEOTIDE SEQUENCE [LARGE SCALE GENOMIC DNA]</scope>
    <source>
        <strain evidence="3 4">DSM 15131</strain>
    </source>
</reference>
<evidence type="ECO:0000313" key="3">
    <source>
        <dbReference type="EMBL" id="NYI44240.1"/>
    </source>
</evidence>
<keyword evidence="1" id="KW-0812">Transmembrane</keyword>
<dbReference type="InterPro" id="IPR036721">
    <property type="entry name" value="RCK_C_sf"/>
</dbReference>
<keyword evidence="1" id="KW-0472">Membrane</keyword>
<dbReference type="SUPFAM" id="SSF116726">
    <property type="entry name" value="TrkA C-terminal domain-like"/>
    <property type="match status" value="1"/>
</dbReference>
<dbReference type="EMBL" id="JACBZM010000001">
    <property type="protein sequence ID" value="NYI44240.1"/>
    <property type="molecule type" value="Genomic_DNA"/>
</dbReference>
<dbReference type="Proteomes" id="UP000562045">
    <property type="component" value="Unassembled WGS sequence"/>
</dbReference>
<proteinExistence type="predicted"/>
<dbReference type="AlphaFoldDB" id="A0A7Y9ZG66"/>
<evidence type="ECO:0000259" key="2">
    <source>
        <dbReference type="PROSITE" id="PS51202"/>
    </source>
</evidence>
<protein>
    <submittedName>
        <fullName evidence="3">Cell volume regulation protein A</fullName>
    </submittedName>
</protein>
<dbReference type="GO" id="GO:0008324">
    <property type="term" value="F:monoatomic cation transmembrane transporter activity"/>
    <property type="evidence" value="ECO:0007669"/>
    <property type="project" value="InterPro"/>
</dbReference>
<organism evidence="3 4">
    <name type="scientific">Nocardioides aromaticivorans</name>
    <dbReference type="NCBI Taxonomy" id="200618"/>
    <lineage>
        <taxon>Bacteria</taxon>
        <taxon>Bacillati</taxon>
        <taxon>Actinomycetota</taxon>
        <taxon>Actinomycetes</taxon>
        <taxon>Propionibacteriales</taxon>
        <taxon>Nocardioidaceae</taxon>
        <taxon>Nocardioides</taxon>
    </lineage>
</organism>
<name>A0A7Y9ZG66_9ACTN</name>
<feature type="transmembrane region" description="Helical" evidence="1">
    <location>
        <begin position="6"/>
        <end position="27"/>
    </location>
</feature>
<evidence type="ECO:0000256" key="1">
    <source>
        <dbReference type="SAM" id="Phobius"/>
    </source>
</evidence>
<dbReference type="InterPro" id="IPR006037">
    <property type="entry name" value="RCK_C"/>
</dbReference>
<dbReference type="Pfam" id="PF02080">
    <property type="entry name" value="TrkA_C"/>
    <property type="match status" value="1"/>
</dbReference>
<feature type="domain" description="RCK C-terminal" evidence="2">
    <location>
        <begin position="46"/>
        <end position="127"/>
    </location>
</feature>
<comment type="caution">
    <text evidence="3">The sequence shown here is derived from an EMBL/GenBank/DDBJ whole genome shotgun (WGS) entry which is preliminary data.</text>
</comment>
<gene>
    <name evidence="3" type="ORF">BJ993_001320</name>
</gene>
<dbReference type="RefSeq" id="WP_218864623.1">
    <property type="nucleotide sequence ID" value="NZ_JACBZM010000001.1"/>
</dbReference>
<evidence type="ECO:0000313" key="4">
    <source>
        <dbReference type="Proteomes" id="UP000562045"/>
    </source>
</evidence>
<accession>A0A7Y9ZG66</accession>
<keyword evidence="1" id="KW-1133">Transmembrane helix</keyword>
<sequence>MTAAAELAVSVGMLCAAVGFAVGLAIGRGRQPRWAEKGSFVHKVSIGFATLDRMDAVLLRFEVEEESRLAGVEVGELRLPVGSAVALVTRGDAVLVPGDRTVLRRGDQVLAVAALGQVAEVEERLRAVSRHGRLAGWYETLEPVRRGAA</sequence>
<dbReference type="PROSITE" id="PS51202">
    <property type="entry name" value="RCK_C"/>
    <property type="match status" value="1"/>
</dbReference>
<dbReference type="GO" id="GO:0006813">
    <property type="term" value="P:potassium ion transport"/>
    <property type="evidence" value="ECO:0007669"/>
    <property type="project" value="InterPro"/>
</dbReference>